<feature type="domain" description="DUF1542" evidence="3">
    <location>
        <begin position="169"/>
        <end position="240"/>
    </location>
</feature>
<evidence type="ECO:0000313" key="5">
    <source>
        <dbReference type="Proteomes" id="UP000238775"/>
    </source>
</evidence>
<sequence>AGLHTLESDTPHPVTKPNARQVVNNRADQQKTLIRNNHEVTTEEQNEAIRQVEAHSSDAIAKIGEAETDTTVNEARDNGTKLIATDVPNPTKKAEARAAVTNSANSKIKDINNNTQATLDERNDAIALVNRSKDEAIQNINTAQGNDDVTEAQNNGTNTIQQVPLTPVKRQNAIATINAKADEQKRLIQANNNATTEEKADAERKVNEAVITANQNITNATTNRDVDQAQTTGSGIISAIS</sequence>
<accession>A0A7Z1N386</accession>
<dbReference type="AlphaFoldDB" id="A0A7Z1N386"/>
<evidence type="ECO:0000256" key="1">
    <source>
        <dbReference type="SAM" id="Coils"/>
    </source>
</evidence>
<name>A0A7Z1N386_STAAU</name>
<evidence type="ECO:0000256" key="2">
    <source>
        <dbReference type="SAM" id="MobiDB-lite"/>
    </source>
</evidence>
<comment type="caution">
    <text evidence="4">The sequence shown here is derived from an EMBL/GenBank/DDBJ whole genome shotgun (WGS) entry which is preliminary data.</text>
</comment>
<dbReference type="RefSeq" id="WP_154700623.1">
    <property type="nucleotide sequence ID" value="NZ_PGWZ01000358.1"/>
</dbReference>
<feature type="region of interest" description="Disordered" evidence="2">
    <location>
        <begin position="222"/>
        <end position="241"/>
    </location>
</feature>
<reference evidence="4 5" key="1">
    <citation type="submission" date="2017-11" db="EMBL/GenBank/DDBJ databases">
        <authorList>
            <person name="Founou R.C."/>
            <person name="Founou L."/>
            <person name="Allam M."/>
            <person name="Ismail A."/>
            <person name="Essack S.Y."/>
        </authorList>
    </citation>
    <scope>NUCLEOTIDE SEQUENCE [LARGE SCALE GENOMIC DNA]</scope>
    <source>
        <strain evidence="4 5">G703N2B1</strain>
    </source>
</reference>
<dbReference type="Proteomes" id="UP000238775">
    <property type="component" value="Unassembled WGS sequence"/>
</dbReference>
<feature type="domain" description="DUF1542" evidence="3">
    <location>
        <begin position="15"/>
        <end position="91"/>
    </location>
</feature>
<evidence type="ECO:0000259" key="3">
    <source>
        <dbReference type="Pfam" id="PF07564"/>
    </source>
</evidence>
<feature type="domain" description="DUF1542" evidence="3">
    <location>
        <begin position="92"/>
        <end position="164"/>
    </location>
</feature>
<proteinExistence type="predicted"/>
<feature type="non-terminal residue" evidence="4">
    <location>
        <position position="241"/>
    </location>
</feature>
<dbReference type="InterPro" id="IPR011439">
    <property type="entry name" value="DUF1542"/>
</dbReference>
<dbReference type="Pfam" id="PF07564">
    <property type="entry name" value="DUF1542"/>
    <property type="match status" value="3"/>
</dbReference>
<dbReference type="EMBL" id="PGWZ01000358">
    <property type="protein sequence ID" value="PPJ74728.1"/>
    <property type="molecule type" value="Genomic_DNA"/>
</dbReference>
<evidence type="ECO:0000313" key="4">
    <source>
        <dbReference type="EMBL" id="PPJ74728.1"/>
    </source>
</evidence>
<feature type="non-terminal residue" evidence="4">
    <location>
        <position position="1"/>
    </location>
</feature>
<protein>
    <recommendedName>
        <fullName evidence="3">DUF1542 domain-containing protein</fullName>
    </recommendedName>
</protein>
<keyword evidence="1" id="KW-0175">Coiled coil</keyword>
<feature type="coiled-coil region" evidence="1">
    <location>
        <begin position="185"/>
        <end position="212"/>
    </location>
</feature>
<feature type="compositionally biased region" description="Polar residues" evidence="2">
    <location>
        <begin position="228"/>
        <end position="241"/>
    </location>
</feature>
<organism evidence="4 5">
    <name type="scientific">Staphylococcus aureus</name>
    <dbReference type="NCBI Taxonomy" id="1280"/>
    <lineage>
        <taxon>Bacteria</taxon>
        <taxon>Bacillati</taxon>
        <taxon>Bacillota</taxon>
        <taxon>Bacilli</taxon>
        <taxon>Bacillales</taxon>
        <taxon>Staphylococcaceae</taxon>
        <taxon>Staphylococcus</taxon>
    </lineage>
</organism>
<gene>
    <name evidence="4" type="ORF">CV021_07240</name>
</gene>